<protein>
    <submittedName>
        <fullName evidence="2">Uncharacterized protein</fullName>
    </submittedName>
</protein>
<gene>
    <name evidence="2" type="ORF">Naga_100887g1</name>
</gene>
<proteinExistence type="predicted"/>
<evidence type="ECO:0000256" key="1">
    <source>
        <dbReference type="SAM" id="MobiDB-lite"/>
    </source>
</evidence>
<dbReference type="Proteomes" id="UP000019335">
    <property type="component" value="Chromosome 12"/>
</dbReference>
<dbReference type="OrthoDB" id="10506975at2759"/>
<accession>W7TWU2</accession>
<comment type="caution">
    <text evidence="2">The sequence shown here is derived from an EMBL/GenBank/DDBJ whole genome shotgun (WGS) entry which is preliminary data.</text>
</comment>
<dbReference type="EMBL" id="AZIL01001098">
    <property type="protein sequence ID" value="EWM24839.1"/>
    <property type="molecule type" value="Genomic_DNA"/>
</dbReference>
<evidence type="ECO:0000313" key="2">
    <source>
        <dbReference type="EMBL" id="EWM24839.1"/>
    </source>
</evidence>
<organism evidence="2 3">
    <name type="scientific">Nannochloropsis gaditana</name>
    <dbReference type="NCBI Taxonomy" id="72520"/>
    <lineage>
        <taxon>Eukaryota</taxon>
        <taxon>Sar</taxon>
        <taxon>Stramenopiles</taxon>
        <taxon>Ochrophyta</taxon>
        <taxon>Eustigmatophyceae</taxon>
        <taxon>Eustigmatales</taxon>
        <taxon>Monodopsidaceae</taxon>
        <taxon>Nannochloropsis</taxon>
    </lineage>
</organism>
<feature type="compositionally biased region" description="Basic and acidic residues" evidence="1">
    <location>
        <begin position="15"/>
        <end position="29"/>
    </location>
</feature>
<feature type="region of interest" description="Disordered" evidence="1">
    <location>
        <begin position="15"/>
        <end position="54"/>
    </location>
</feature>
<reference evidence="2 3" key="1">
    <citation type="journal article" date="2014" name="Mol. Plant">
        <title>Chromosome Scale Genome Assembly and Transcriptome Profiling of Nannochloropsis gaditana in Nitrogen Depletion.</title>
        <authorList>
            <person name="Corteggiani Carpinelli E."/>
            <person name="Telatin A."/>
            <person name="Vitulo N."/>
            <person name="Forcato C."/>
            <person name="D'Angelo M."/>
            <person name="Schiavon R."/>
            <person name="Vezzi A."/>
            <person name="Giacometti G.M."/>
            <person name="Morosinotto T."/>
            <person name="Valle G."/>
        </authorList>
    </citation>
    <scope>NUCLEOTIDE SEQUENCE [LARGE SCALE GENOMIC DNA]</scope>
    <source>
        <strain evidence="2 3">B-31</strain>
    </source>
</reference>
<keyword evidence="3" id="KW-1185">Reference proteome</keyword>
<dbReference type="AlphaFoldDB" id="W7TWU2"/>
<sequence length="104" mass="11225">MLNYVEELARLMHVNEKGRKASGGEHGDEKDEEGAPMEGGREPNEGNLEGPTGVGLSALRATTLGEEALPGALSLYVKRAGWVVEKETAYGKEGEVLYHLCKQL</sequence>
<name>W7TWU2_9STRA</name>
<evidence type="ECO:0000313" key="3">
    <source>
        <dbReference type="Proteomes" id="UP000019335"/>
    </source>
</evidence>